<evidence type="ECO:0000313" key="7">
    <source>
        <dbReference type="EMBL" id="PWU22747.1"/>
    </source>
</evidence>
<comment type="subcellular location">
    <subcellularLocation>
        <location evidence="3">Cytoplasm</location>
    </subcellularLocation>
</comment>
<dbReference type="Proteomes" id="UP000246104">
    <property type="component" value="Unassembled WGS sequence"/>
</dbReference>
<dbReference type="GO" id="GO:0051087">
    <property type="term" value="F:protein-folding chaperone binding"/>
    <property type="evidence" value="ECO:0007669"/>
    <property type="project" value="InterPro"/>
</dbReference>
<proteinExistence type="inferred from homology"/>
<dbReference type="PRINTS" id="PR00773">
    <property type="entry name" value="GRPEPROTEIN"/>
</dbReference>
<dbReference type="SUPFAM" id="SSF58014">
    <property type="entry name" value="Coiled-coil domain of nucleotide exchange factor GrpE"/>
    <property type="match status" value="1"/>
</dbReference>
<dbReference type="AlphaFoldDB" id="A0A317JQ59"/>
<dbReference type="CDD" id="cd00446">
    <property type="entry name" value="GrpE"/>
    <property type="match status" value="1"/>
</dbReference>
<evidence type="ECO:0000256" key="1">
    <source>
        <dbReference type="ARBA" id="ARBA00009054"/>
    </source>
</evidence>
<comment type="similarity">
    <text evidence="1 3 5">Belongs to the GrpE family.</text>
</comment>
<dbReference type="GO" id="GO:0005737">
    <property type="term" value="C:cytoplasm"/>
    <property type="evidence" value="ECO:0007669"/>
    <property type="project" value="UniProtKB-SubCell"/>
</dbReference>
<comment type="function">
    <text evidence="3 4">Participates actively in the response to hyperosmotic and heat shock by preventing the aggregation of stress-denatured proteins, in association with DnaK and GrpE. It is the nucleotide exchange factor for DnaK and may function as a thermosensor. Unfolded proteins bind initially to DnaJ; upon interaction with the DnaJ-bound protein, DnaK hydrolyzes its bound ATP, resulting in the formation of a stable complex. GrpE releases ADP from DnaK; ATP binding to DnaK triggers the release of the substrate protein, thus completing the reaction cycle. Several rounds of ATP-dependent interactions between DnaJ, DnaK and GrpE are required for fully efficient folding.</text>
</comment>
<keyword evidence="2 3" id="KW-0143">Chaperone</keyword>
<dbReference type="PANTHER" id="PTHR21237">
    <property type="entry name" value="GRPE PROTEIN"/>
    <property type="match status" value="1"/>
</dbReference>
<evidence type="ECO:0000256" key="4">
    <source>
        <dbReference type="RuleBase" id="RU000639"/>
    </source>
</evidence>
<dbReference type="Gene3D" id="3.90.20.20">
    <property type="match status" value="1"/>
</dbReference>
<gene>
    <name evidence="3 7" type="primary">grpE</name>
    <name evidence="7" type="ORF">C5B42_05140</name>
</gene>
<accession>A0A317JQ59</accession>
<dbReference type="PANTHER" id="PTHR21237:SF23">
    <property type="entry name" value="GRPE PROTEIN HOMOLOG, MITOCHONDRIAL"/>
    <property type="match status" value="1"/>
</dbReference>
<evidence type="ECO:0000256" key="2">
    <source>
        <dbReference type="ARBA" id="ARBA00023186"/>
    </source>
</evidence>
<sequence>MSDDKKQAKREEERKRGREDHSTDVKQAKVEQTDHSTCEQQIAQLQSQLDQANEKYRRSLADFQNLERQTMEAQTRYVKLATEGFVQELLQPFSHLKLAAAHLKDKGLDMVIAQFVHVFESQGLTEIDVMGKPFDPVKMEAIDTAEGDPDVVVAVHEAGYELNGIVVKPAKVVVGKTK</sequence>
<evidence type="ECO:0000313" key="8">
    <source>
        <dbReference type="Proteomes" id="UP000246104"/>
    </source>
</evidence>
<dbReference type="SUPFAM" id="SSF51064">
    <property type="entry name" value="Head domain of nucleotide exchange factor GrpE"/>
    <property type="match status" value="1"/>
</dbReference>
<keyword evidence="3 4" id="KW-0346">Stress response</keyword>
<dbReference type="PROSITE" id="PS01071">
    <property type="entry name" value="GRPE"/>
    <property type="match status" value="1"/>
</dbReference>
<dbReference type="Pfam" id="PF01025">
    <property type="entry name" value="GrpE"/>
    <property type="match status" value="1"/>
</dbReference>
<comment type="caution">
    <text evidence="7">The sequence shown here is derived from an EMBL/GenBank/DDBJ whole genome shotgun (WGS) entry which is preliminary data.</text>
</comment>
<dbReference type="EMBL" id="PSRQ01000057">
    <property type="protein sequence ID" value="PWU22747.1"/>
    <property type="molecule type" value="Genomic_DNA"/>
</dbReference>
<protein>
    <recommendedName>
        <fullName evidence="3 4">Protein GrpE</fullName>
    </recommendedName>
    <alternativeName>
        <fullName evidence="3">HSP-70 cofactor</fullName>
    </alternativeName>
</protein>
<feature type="region of interest" description="Disordered" evidence="6">
    <location>
        <begin position="1"/>
        <end position="38"/>
    </location>
</feature>
<reference evidence="7 8" key="1">
    <citation type="submission" date="2018-02" db="EMBL/GenBank/DDBJ databases">
        <title>Genomic Reconstructions from Amazon Rainforest and Pasture Soil Reveal Novel Insights into the Physiology of Candidate Phyla in Tropical Sites.</title>
        <authorList>
            <person name="Kroeger M.E."/>
            <person name="Delmont T."/>
            <person name="Eren A.M."/>
            <person name="Guo J."/>
            <person name="Meyer K.M."/>
            <person name="Khan K."/>
            <person name="Rodrigues J.L.M."/>
            <person name="Bohannan B.J.M."/>
            <person name="Tringe S."/>
            <person name="Borges C.D."/>
            <person name="Tiedje J."/>
            <person name="Tsai S.M."/>
            <person name="Nusslein K."/>
        </authorList>
    </citation>
    <scope>NUCLEOTIDE SEQUENCE [LARGE SCALE GENOMIC DNA]</scope>
    <source>
        <strain evidence="7">Amazon FNV 2010 28 9</strain>
    </source>
</reference>
<dbReference type="InterPro" id="IPR013805">
    <property type="entry name" value="GrpE_CC"/>
</dbReference>
<dbReference type="Gene3D" id="2.30.22.10">
    <property type="entry name" value="Head domain of nucleotide exchange factor GrpE"/>
    <property type="match status" value="1"/>
</dbReference>
<evidence type="ECO:0000256" key="6">
    <source>
        <dbReference type="SAM" id="MobiDB-lite"/>
    </source>
</evidence>
<organism evidence="7 8">
    <name type="scientific">Candidatus Cerribacteria bacterium 'Amazon FNV 2010 28 9'</name>
    <dbReference type="NCBI Taxonomy" id="2081795"/>
    <lineage>
        <taxon>Bacteria</taxon>
        <taxon>Candidatus Cerribacteria</taxon>
    </lineage>
</organism>
<keyword evidence="3" id="KW-0963">Cytoplasm</keyword>
<feature type="compositionally biased region" description="Basic and acidic residues" evidence="6">
    <location>
        <begin position="1"/>
        <end position="37"/>
    </location>
</feature>
<dbReference type="GO" id="GO:0042803">
    <property type="term" value="F:protein homodimerization activity"/>
    <property type="evidence" value="ECO:0007669"/>
    <property type="project" value="InterPro"/>
</dbReference>
<dbReference type="GO" id="GO:0000774">
    <property type="term" value="F:adenyl-nucleotide exchange factor activity"/>
    <property type="evidence" value="ECO:0007669"/>
    <property type="project" value="InterPro"/>
</dbReference>
<evidence type="ECO:0000256" key="5">
    <source>
        <dbReference type="RuleBase" id="RU004478"/>
    </source>
</evidence>
<dbReference type="GO" id="GO:0006457">
    <property type="term" value="P:protein folding"/>
    <property type="evidence" value="ECO:0007669"/>
    <property type="project" value="InterPro"/>
</dbReference>
<dbReference type="InterPro" id="IPR009012">
    <property type="entry name" value="GrpE_head"/>
</dbReference>
<dbReference type="GO" id="GO:0051082">
    <property type="term" value="F:unfolded protein binding"/>
    <property type="evidence" value="ECO:0007669"/>
    <property type="project" value="TreeGrafter"/>
</dbReference>
<comment type="subunit">
    <text evidence="3">Homodimer.</text>
</comment>
<evidence type="ECO:0000256" key="3">
    <source>
        <dbReference type="HAMAP-Rule" id="MF_01151"/>
    </source>
</evidence>
<dbReference type="HAMAP" id="MF_01151">
    <property type="entry name" value="GrpE"/>
    <property type="match status" value="1"/>
</dbReference>
<dbReference type="InterPro" id="IPR000740">
    <property type="entry name" value="GrpE"/>
</dbReference>
<name>A0A317JQ59_9BACT</name>